<keyword evidence="2" id="KW-0732">Signal</keyword>
<dbReference type="EnsemblPlants" id="MELO3C032837.2.1">
    <property type="protein sequence ID" value="MELO3C032837.2.1"/>
    <property type="gene ID" value="MELO3C032837.2"/>
</dbReference>
<feature type="signal peptide" evidence="2">
    <location>
        <begin position="1"/>
        <end position="28"/>
    </location>
</feature>
<reference evidence="3" key="1">
    <citation type="submission" date="2023-03" db="UniProtKB">
        <authorList>
            <consortium name="EnsemblPlants"/>
        </authorList>
    </citation>
    <scope>IDENTIFICATION</scope>
</reference>
<evidence type="ECO:0000256" key="2">
    <source>
        <dbReference type="SAM" id="SignalP"/>
    </source>
</evidence>
<accession>A0A9I9EEZ3</accession>
<feature type="region of interest" description="Disordered" evidence="1">
    <location>
        <begin position="56"/>
        <end position="91"/>
    </location>
</feature>
<dbReference type="AlphaFoldDB" id="A0A9I9EEZ3"/>
<protein>
    <submittedName>
        <fullName evidence="3">Uncharacterized protein</fullName>
    </submittedName>
</protein>
<evidence type="ECO:0000256" key="1">
    <source>
        <dbReference type="SAM" id="MobiDB-lite"/>
    </source>
</evidence>
<feature type="chain" id="PRO_5039934519" evidence="2">
    <location>
        <begin position="29"/>
        <end position="91"/>
    </location>
</feature>
<dbReference type="Gramene" id="MELO3C032837.2.1">
    <property type="protein sequence ID" value="MELO3C032837.2.1"/>
    <property type="gene ID" value="MELO3C032837.2"/>
</dbReference>
<organism evidence="3">
    <name type="scientific">Cucumis melo</name>
    <name type="common">Muskmelon</name>
    <dbReference type="NCBI Taxonomy" id="3656"/>
    <lineage>
        <taxon>Eukaryota</taxon>
        <taxon>Viridiplantae</taxon>
        <taxon>Streptophyta</taxon>
        <taxon>Embryophyta</taxon>
        <taxon>Tracheophyta</taxon>
        <taxon>Spermatophyta</taxon>
        <taxon>Magnoliopsida</taxon>
        <taxon>eudicotyledons</taxon>
        <taxon>Gunneridae</taxon>
        <taxon>Pentapetalae</taxon>
        <taxon>rosids</taxon>
        <taxon>fabids</taxon>
        <taxon>Cucurbitales</taxon>
        <taxon>Cucurbitaceae</taxon>
        <taxon>Benincaseae</taxon>
        <taxon>Cucumis</taxon>
    </lineage>
</organism>
<feature type="compositionally biased region" description="Polar residues" evidence="1">
    <location>
        <begin position="58"/>
        <end position="77"/>
    </location>
</feature>
<name>A0A9I9EEZ3_CUCME</name>
<proteinExistence type="predicted"/>
<evidence type="ECO:0000313" key="3">
    <source>
        <dbReference type="EnsemblPlants" id="MELO3C032837.2.1"/>
    </source>
</evidence>
<sequence length="91" mass="10324">MVQKKIAFCWEIVLLIIVMFLLASSTASTDLTNAKLHNKVRRFSFDDPREEMIKNEKISNTNLVGVESPPQSGNGQRSGRPKRDTPWTGNY</sequence>